<keyword evidence="4" id="KW-1185">Reference proteome</keyword>
<feature type="transmembrane region" description="Helical" evidence="1">
    <location>
        <begin position="37"/>
        <end position="61"/>
    </location>
</feature>
<evidence type="ECO:0000256" key="1">
    <source>
        <dbReference type="SAM" id="Phobius"/>
    </source>
</evidence>
<keyword evidence="1" id="KW-0472">Membrane</keyword>
<dbReference type="EMBL" id="LN515532">
    <property type="protein sequence ID" value="CEA15765.1"/>
    <property type="molecule type" value="Genomic_DNA"/>
</dbReference>
<accession>A0A098BYL2</accession>
<evidence type="ECO:0000313" key="3">
    <source>
        <dbReference type="EMBL" id="CEA15765.1"/>
    </source>
</evidence>
<keyword evidence="1" id="KW-1133">Transmembrane helix</keyword>
<sequence length="145" mass="15964">MKKSISKNHVNEKIVRIVAGQVVLITILLLLTEWRILAYFLIIDFALRAFTTIPSLLALNAKGISRTFNLTPKPIFAPPKKFAAAIGFLFTVTIAVLLYMGLITGAYVVGGILIFCAALEAFLNICIGCYVFNWLVAPFIKTRGV</sequence>
<dbReference type="AlphaFoldDB" id="A0A098BYL2"/>
<organism evidence="3 4">
    <name type="scientific">Fermentimonas caenicola</name>
    <dbReference type="NCBI Taxonomy" id="1562970"/>
    <lineage>
        <taxon>Bacteria</taxon>
        <taxon>Pseudomonadati</taxon>
        <taxon>Bacteroidota</taxon>
        <taxon>Bacteroidia</taxon>
        <taxon>Bacteroidales</taxon>
        <taxon>Dysgonomonadaceae</taxon>
        <taxon>Fermentimonas</taxon>
    </lineage>
</organism>
<feature type="domain" description="DUF4395" evidence="2">
    <location>
        <begin position="10"/>
        <end position="136"/>
    </location>
</feature>
<dbReference type="HOGENOM" id="CLU_115719_2_0_10"/>
<protein>
    <submittedName>
        <fullName evidence="3">Putative membrane protein</fullName>
    </submittedName>
</protein>
<feature type="transmembrane region" description="Helical" evidence="1">
    <location>
        <begin position="108"/>
        <end position="136"/>
    </location>
</feature>
<dbReference type="InterPro" id="IPR025508">
    <property type="entry name" value="DUF4395"/>
</dbReference>
<dbReference type="Pfam" id="PF14340">
    <property type="entry name" value="DUF4395"/>
    <property type="match status" value="1"/>
</dbReference>
<keyword evidence="1" id="KW-0812">Transmembrane</keyword>
<dbReference type="OrthoDB" id="1261922at2"/>
<reference evidence="3 4" key="1">
    <citation type="submission" date="2014-08" db="EMBL/GenBank/DDBJ databases">
        <authorList>
            <person name="Wibberg D."/>
        </authorList>
    </citation>
    <scope>NUCLEOTIDE SEQUENCE [LARGE SCALE GENOMIC DNA]</scope>
    <source>
        <strain evidence="4">ING2-E5B</strain>
    </source>
</reference>
<dbReference type="STRING" id="1562970.ING2E5B_1012"/>
<proteinExistence type="predicted"/>
<evidence type="ECO:0000259" key="2">
    <source>
        <dbReference type="Pfam" id="PF14340"/>
    </source>
</evidence>
<feature type="transmembrane region" description="Helical" evidence="1">
    <location>
        <begin position="82"/>
        <end position="102"/>
    </location>
</feature>
<feature type="transmembrane region" description="Helical" evidence="1">
    <location>
        <begin position="14"/>
        <end position="31"/>
    </location>
</feature>
<dbReference type="Proteomes" id="UP000032417">
    <property type="component" value="Chromosome 1"/>
</dbReference>
<gene>
    <name evidence="3" type="ORF">ING2E5B_1012</name>
</gene>
<evidence type="ECO:0000313" key="4">
    <source>
        <dbReference type="Proteomes" id="UP000032417"/>
    </source>
</evidence>
<dbReference type="KEGG" id="pbt:ING2E5B_1012"/>
<name>A0A098BYL2_9BACT</name>